<proteinExistence type="inferred from homology"/>
<dbReference type="PANTHER" id="PTHR48043:SF159">
    <property type="entry name" value="EG:EG0003.4 PROTEIN-RELATED"/>
    <property type="match status" value="1"/>
</dbReference>
<dbReference type="Gene3D" id="3.40.50.2000">
    <property type="entry name" value="Glycogen Phosphorylase B"/>
    <property type="match status" value="2"/>
</dbReference>
<dbReference type="Pfam" id="PF00201">
    <property type="entry name" value="UDPGT"/>
    <property type="match status" value="1"/>
</dbReference>
<dbReference type="EC" id="2.4.1.17" evidence="5"/>
<feature type="transmembrane region" description="Helical" evidence="5">
    <location>
        <begin position="477"/>
        <end position="496"/>
    </location>
</feature>
<dbReference type="FunFam" id="3.40.50.2000:FF:000050">
    <property type="entry name" value="UDP-glucuronosyltransferase"/>
    <property type="match status" value="1"/>
</dbReference>
<evidence type="ECO:0000256" key="1">
    <source>
        <dbReference type="ARBA" id="ARBA00009995"/>
    </source>
</evidence>
<accession>A0A9P0AQ54</accession>
<evidence type="ECO:0000256" key="3">
    <source>
        <dbReference type="ARBA" id="ARBA00022679"/>
    </source>
</evidence>
<keyword evidence="5" id="KW-0732">Signal</keyword>
<keyword evidence="5" id="KW-0472">Membrane</keyword>
<evidence type="ECO:0000256" key="5">
    <source>
        <dbReference type="RuleBase" id="RU362059"/>
    </source>
</evidence>
<keyword evidence="5" id="KW-0812">Transmembrane</keyword>
<evidence type="ECO:0000313" key="7">
    <source>
        <dbReference type="Proteomes" id="UP001154078"/>
    </source>
</evidence>
<evidence type="ECO:0000256" key="4">
    <source>
        <dbReference type="RuleBase" id="RU003718"/>
    </source>
</evidence>
<keyword evidence="5" id="KW-1133">Transmembrane helix</keyword>
<gene>
    <name evidence="6" type="ORF">MELIAE_LOCUS212</name>
</gene>
<feature type="chain" id="PRO_5040532220" description="UDP-glucuronosyltransferase" evidence="5">
    <location>
        <begin position="22"/>
        <end position="514"/>
    </location>
</feature>
<keyword evidence="7" id="KW-1185">Reference proteome</keyword>
<comment type="catalytic activity">
    <reaction evidence="5">
        <text>glucuronate acceptor + UDP-alpha-D-glucuronate = acceptor beta-D-glucuronoside + UDP + H(+)</text>
        <dbReference type="Rhea" id="RHEA:21032"/>
        <dbReference type="ChEBI" id="CHEBI:15378"/>
        <dbReference type="ChEBI" id="CHEBI:58052"/>
        <dbReference type="ChEBI" id="CHEBI:58223"/>
        <dbReference type="ChEBI" id="CHEBI:132367"/>
        <dbReference type="ChEBI" id="CHEBI:132368"/>
        <dbReference type="EC" id="2.4.1.17"/>
    </reaction>
</comment>
<dbReference type="AlphaFoldDB" id="A0A9P0AQ54"/>
<reference evidence="6" key="1">
    <citation type="submission" date="2021-12" db="EMBL/GenBank/DDBJ databases">
        <authorList>
            <person name="King R."/>
        </authorList>
    </citation>
    <scope>NUCLEOTIDE SEQUENCE</scope>
</reference>
<sequence length="514" mass="58452">MKLSEISFALCLNFLICNVKSAKILGVFPMPAHSHYTLGITLMKELVSRGHEVTFISAFQQKNPIKNLREVSLEKAIKENSDYKKTLFDLHEASFWKQNDHLMEIGIEHTKNILNLENVRNLLKEDEHFDLIIIENFVNDAFLGFGYHFNAPTILLAPGPMTYLSNYFVANPSPSSYIPNISSRFGSNMNLIERIKNLYYDTVGELLLNFKSIPGHNKILQRIFPGAPDIRQLIHNVSLILTTSHSSTHSPVPLLPSVKEIGGYHISKPKALPKDLQRYLDDAKEGVVVFSMGSSLNASMLPNHVKESILSTFGKLQQRVLWKLEIDLPEKPKNVKIVNWLPQTDVLAHPNVKLLISHGGILSVIEAVYHGVPILGIPVFGDQELNIKNAVHNGFALNLPFRELNENTLFSCIHQILDTPEFAKNVKSRQAILLDQPMTPMETAMYWIEHVIRYKGAEHLKSPALRLMWYERDMLDVYFYILLFFVGLCLVVKRCLKYLCGCKSKNNVVKVKKN</sequence>
<dbReference type="GO" id="GO:0015020">
    <property type="term" value="F:glucuronosyltransferase activity"/>
    <property type="evidence" value="ECO:0007669"/>
    <property type="project" value="UniProtKB-EC"/>
</dbReference>
<keyword evidence="3 4" id="KW-0808">Transferase</keyword>
<dbReference type="GO" id="GO:0016020">
    <property type="term" value="C:membrane"/>
    <property type="evidence" value="ECO:0007669"/>
    <property type="project" value="UniProtKB-SubCell"/>
</dbReference>
<dbReference type="Proteomes" id="UP001154078">
    <property type="component" value="Chromosome 1"/>
</dbReference>
<comment type="similarity">
    <text evidence="1 4">Belongs to the UDP-glycosyltransferase family.</text>
</comment>
<dbReference type="PROSITE" id="PS00375">
    <property type="entry name" value="UDPGT"/>
    <property type="match status" value="1"/>
</dbReference>
<dbReference type="InterPro" id="IPR002213">
    <property type="entry name" value="UDP_glucos_trans"/>
</dbReference>
<dbReference type="SUPFAM" id="SSF53756">
    <property type="entry name" value="UDP-Glycosyltransferase/glycogen phosphorylase"/>
    <property type="match status" value="1"/>
</dbReference>
<dbReference type="CDD" id="cd03784">
    <property type="entry name" value="GT1_Gtf-like"/>
    <property type="match status" value="1"/>
</dbReference>
<dbReference type="EMBL" id="OV121132">
    <property type="protein sequence ID" value="CAH0545940.1"/>
    <property type="molecule type" value="Genomic_DNA"/>
</dbReference>
<dbReference type="InterPro" id="IPR035595">
    <property type="entry name" value="UDP_glycos_trans_CS"/>
</dbReference>
<dbReference type="InterPro" id="IPR050271">
    <property type="entry name" value="UDP-glycosyltransferase"/>
</dbReference>
<dbReference type="OrthoDB" id="5835829at2759"/>
<evidence type="ECO:0000313" key="6">
    <source>
        <dbReference type="EMBL" id="CAH0545940.1"/>
    </source>
</evidence>
<feature type="signal peptide" evidence="5">
    <location>
        <begin position="1"/>
        <end position="21"/>
    </location>
</feature>
<keyword evidence="2 4" id="KW-0328">Glycosyltransferase</keyword>
<protein>
    <recommendedName>
        <fullName evidence="5">UDP-glucuronosyltransferase</fullName>
        <ecNumber evidence="5">2.4.1.17</ecNumber>
    </recommendedName>
</protein>
<evidence type="ECO:0000256" key="2">
    <source>
        <dbReference type="ARBA" id="ARBA00022676"/>
    </source>
</evidence>
<organism evidence="6 7">
    <name type="scientific">Brassicogethes aeneus</name>
    <name type="common">Rape pollen beetle</name>
    <name type="synonym">Meligethes aeneus</name>
    <dbReference type="NCBI Taxonomy" id="1431903"/>
    <lineage>
        <taxon>Eukaryota</taxon>
        <taxon>Metazoa</taxon>
        <taxon>Ecdysozoa</taxon>
        <taxon>Arthropoda</taxon>
        <taxon>Hexapoda</taxon>
        <taxon>Insecta</taxon>
        <taxon>Pterygota</taxon>
        <taxon>Neoptera</taxon>
        <taxon>Endopterygota</taxon>
        <taxon>Coleoptera</taxon>
        <taxon>Polyphaga</taxon>
        <taxon>Cucujiformia</taxon>
        <taxon>Nitidulidae</taxon>
        <taxon>Meligethinae</taxon>
        <taxon>Brassicogethes</taxon>
    </lineage>
</organism>
<name>A0A9P0AQ54_BRAAE</name>
<comment type="subcellular location">
    <subcellularLocation>
        <location evidence="5">Membrane</location>
        <topology evidence="5">Single-pass membrane protein</topology>
    </subcellularLocation>
</comment>
<dbReference type="PANTHER" id="PTHR48043">
    <property type="entry name" value="EG:EG0003.4 PROTEIN-RELATED"/>
    <property type="match status" value="1"/>
</dbReference>